<dbReference type="Gene3D" id="3.40.50.10990">
    <property type="entry name" value="GTP cyclohydrolase II"/>
    <property type="match status" value="1"/>
</dbReference>
<evidence type="ECO:0000256" key="12">
    <source>
        <dbReference type="ARBA" id="ARBA00022833"/>
    </source>
</evidence>
<evidence type="ECO:0000256" key="19">
    <source>
        <dbReference type="SAM" id="MobiDB-lite"/>
    </source>
</evidence>
<evidence type="ECO:0000259" key="20">
    <source>
        <dbReference type="PROSITE" id="PS51747"/>
    </source>
</evidence>
<keyword evidence="9" id="KW-0479">Metal-binding</keyword>
<keyword evidence="8" id="KW-0686">Riboflavin biosynthesis</keyword>
<evidence type="ECO:0000256" key="8">
    <source>
        <dbReference type="ARBA" id="ARBA00022619"/>
    </source>
</evidence>
<evidence type="ECO:0000256" key="16">
    <source>
        <dbReference type="ARBA" id="ARBA00023239"/>
    </source>
</evidence>
<dbReference type="SUPFAM" id="SSF53927">
    <property type="entry name" value="Cytidine deaminase-like"/>
    <property type="match status" value="1"/>
</dbReference>
<feature type="compositionally biased region" description="Basic and acidic residues" evidence="19">
    <location>
        <begin position="467"/>
        <end position="477"/>
    </location>
</feature>
<feature type="compositionally biased region" description="Low complexity" evidence="19">
    <location>
        <begin position="480"/>
        <end position="499"/>
    </location>
</feature>
<dbReference type="InterPro" id="IPR036144">
    <property type="entry name" value="RibA-like_sf"/>
</dbReference>
<dbReference type="NCBIfam" id="TIGR00506">
    <property type="entry name" value="ribB"/>
    <property type="match status" value="1"/>
</dbReference>
<evidence type="ECO:0000256" key="1">
    <source>
        <dbReference type="ARBA" id="ARBA00001936"/>
    </source>
</evidence>
<dbReference type="SUPFAM" id="SSF142695">
    <property type="entry name" value="RibA-like"/>
    <property type="match status" value="1"/>
</dbReference>
<dbReference type="SUPFAM" id="SSF55821">
    <property type="entry name" value="YrdC/RibB"/>
    <property type="match status" value="1"/>
</dbReference>
<evidence type="ECO:0000256" key="4">
    <source>
        <dbReference type="ARBA" id="ARBA00004853"/>
    </source>
</evidence>
<dbReference type="Gene3D" id="3.40.140.10">
    <property type="entry name" value="Cytidine Deaminase, domain 2"/>
    <property type="match status" value="1"/>
</dbReference>
<keyword evidence="12" id="KW-0862">Zinc</keyword>
<dbReference type="OrthoDB" id="60371at2759"/>
<dbReference type="SUPFAM" id="SSF53597">
    <property type="entry name" value="Dihydrofolate reductase-like"/>
    <property type="match status" value="1"/>
</dbReference>
<dbReference type="Proteomes" id="UP000007799">
    <property type="component" value="Unassembled WGS sequence"/>
</dbReference>
<dbReference type="EMBL" id="GL832955">
    <property type="protein sequence ID" value="EGD72136.1"/>
    <property type="molecule type" value="Genomic_DNA"/>
</dbReference>
<dbReference type="InterPro" id="IPR032677">
    <property type="entry name" value="GTP_cyclohydro_II"/>
</dbReference>
<proteinExistence type="inferred from homology"/>
<dbReference type="Gene3D" id="3.90.870.10">
    <property type="entry name" value="DHBP synthase"/>
    <property type="match status" value="1"/>
</dbReference>
<dbReference type="Gene3D" id="3.40.430.10">
    <property type="entry name" value="Dihydrofolate Reductase, subunit A"/>
    <property type="match status" value="1"/>
</dbReference>
<dbReference type="InterPro" id="IPR002125">
    <property type="entry name" value="CMP_dCMP_dom"/>
</dbReference>
<keyword evidence="22" id="KW-1185">Reference proteome</keyword>
<dbReference type="GO" id="GO:0009231">
    <property type="term" value="P:riboflavin biosynthetic process"/>
    <property type="evidence" value="ECO:0007669"/>
    <property type="project" value="UniProtKB-UniPathway"/>
</dbReference>
<name>F2TVP0_SALR5</name>
<protein>
    <submittedName>
        <fullName evidence="21">Riboflavin biosynthesis protein RibA</fullName>
    </submittedName>
</protein>
<dbReference type="RefSeq" id="XP_004998708.1">
    <property type="nucleotide sequence ID" value="XM_004998651.1"/>
</dbReference>
<evidence type="ECO:0000313" key="22">
    <source>
        <dbReference type="Proteomes" id="UP000007799"/>
    </source>
</evidence>
<comment type="pathway">
    <text evidence="4">Cofactor biosynthesis; riboflavin biosynthesis; 5-amino-6-(D-ribitylamino)uracil from GTP: step 1/4.</text>
</comment>
<gene>
    <name evidence="21" type="ORF">PTSG_00156</name>
</gene>
<dbReference type="PANTHER" id="PTHR21327">
    <property type="entry name" value="GTP CYCLOHYDROLASE II-RELATED"/>
    <property type="match status" value="1"/>
</dbReference>
<keyword evidence="13" id="KW-0460">Magnesium</keyword>
<keyword evidence="15" id="KW-0464">Manganese</keyword>
<dbReference type="InterPro" id="IPR024072">
    <property type="entry name" value="DHFR-like_dom_sf"/>
</dbReference>
<evidence type="ECO:0000256" key="10">
    <source>
        <dbReference type="ARBA" id="ARBA00022741"/>
    </source>
</evidence>
<dbReference type="AlphaFoldDB" id="F2TVP0"/>
<dbReference type="Pfam" id="PF00925">
    <property type="entry name" value="GTP_cyclohydro2"/>
    <property type="match status" value="1"/>
</dbReference>
<reference evidence="21" key="1">
    <citation type="submission" date="2009-08" db="EMBL/GenBank/DDBJ databases">
        <title>Annotation of Salpingoeca rosetta.</title>
        <authorList>
            <consortium name="The Broad Institute Genome Sequencing Platform"/>
            <person name="Russ C."/>
            <person name="Cuomo C."/>
            <person name="Burger G."/>
            <person name="Gray M.W."/>
            <person name="Holland P.W.H."/>
            <person name="King N."/>
            <person name="Lang F.B.F."/>
            <person name="Roger A.J."/>
            <person name="Ruiz-Trillo I."/>
            <person name="Young S.K."/>
            <person name="Zeng Q."/>
            <person name="Gargeya S."/>
            <person name="Alvarado L."/>
            <person name="Berlin A."/>
            <person name="Chapman S.B."/>
            <person name="Chen Z."/>
            <person name="Freedman E."/>
            <person name="Gellesch M."/>
            <person name="Goldberg J."/>
            <person name="Griggs A."/>
            <person name="Gujja S."/>
            <person name="Heilman E."/>
            <person name="Heiman D."/>
            <person name="Howarth C."/>
            <person name="Mehta T."/>
            <person name="Neiman D."/>
            <person name="Pearson M."/>
            <person name="Roberts A."/>
            <person name="Saif S."/>
            <person name="Shea T."/>
            <person name="Shenoy N."/>
            <person name="Sisk P."/>
            <person name="Stolte C."/>
            <person name="Sykes S."/>
            <person name="White J."/>
            <person name="Yandava C."/>
            <person name="Haas B."/>
            <person name="Nusbaum C."/>
            <person name="Birren B."/>
        </authorList>
    </citation>
    <scope>NUCLEOTIDE SEQUENCE [LARGE SCALE GENOMIC DNA]</scope>
    <source>
        <strain evidence="21">ATCC 50818</strain>
    </source>
</reference>
<dbReference type="InterPro" id="IPR000422">
    <property type="entry name" value="DHBP_synthase_RibB"/>
</dbReference>
<dbReference type="GO" id="GO:0008835">
    <property type="term" value="F:diaminohydroxyphosphoribosylaminopyrimidine deaminase activity"/>
    <property type="evidence" value="ECO:0007669"/>
    <property type="project" value="InterPro"/>
</dbReference>
<dbReference type="eggNOG" id="KOG1018">
    <property type="taxonomic scope" value="Eukaryota"/>
</dbReference>
<keyword evidence="14" id="KW-0342">GTP-binding</keyword>
<dbReference type="UniPathway" id="UPA00275">
    <property type="reaction ID" value="UER00400"/>
</dbReference>
<evidence type="ECO:0000256" key="5">
    <source>
        <dbReference type="ARBA" id="ARBA00004904"/>
    </source>
</evidence>
<dbReference type="eggNOG" id="KOG1284">
    <property type="taxonomic scope" value="Eukaryota"/>
</dbReference>
<dbReference type="GeneID" id="16067383"/>
<dbReference type="GO" id="GO:0005525">
    <property type="term" value="F:GTP binding"/>
    <property type="evidence" value="ECO:0007669"/>
    <property type="project" value="UniProtKB-KW"/>
</dbReference>
<comment type="similarity">
    <text evidence="7">In the N-terminal section; belongs to the DHBP synthase family.</text>
</comment>
<sequence length="1091" mass="114387">MEAHTDRDASCCNTITEALAALRQGKPVVVMDDLDRENEACRGDLVVAAEFATKESLAFMCRHSSGLLCAPITEQRARELDLAPMVTTNTDRNSTAFTVSIDVLEGTTTGASAGDRALTARALTSASATPASFSRPGHLFPLVARDGGVLVRNGHTEASVDLCRLAGLQPAAVIAELMHPCGDMMRFDACRQFASTHDLPIITIADLQVYVRDQQQQRQYEEATEKQEPGHTALNTNLPDSVLVKVYREVGTDLEHVALVKGDIANKPDVLTRVHSVCLTGDVFHSLRCDCGPQLQAALAQIDTAGCGVLVYMRGHEGRGIGLGNKIKAYAQQQQHRLDTYQANESLGFPSDLRTYEIADAILHSLRPASVCLLTNNPLKPTALARVRVSHVKQLRLAPSLTSAAYVLAKHKREQEIATALRSTVVGGSAGDLAAIVADDNCKDTRNNDGSSSSNNNNNNSSGNRCVVDEDHLHDSSRGSTASPNTNASSPTPASTPVASIGGDVSGVAVTVSSAVTNASCFSNANNVTTSSIDTTTTTTTTTTSGSSKGLLASSPALELPPHVLDCLQANATQVPAAVDELFMRRALSLARLGRVSAPPNPWVGCVLVRDGHVIGEGYHRRAGMPHAEIEAMADAVLRAGIDIMEHGGAAAALADTPFAAFANTAAAQTHRLLQRGKSKRAASEAKSTTAKTPSACTLTTATGVVEAVRAVLAGATAYVTLEPCHHQGRTGPCDQALVQAGVARTVIAVTDPDERVSARGLAFLRSRGVEVATGVCGAEAEALLAPYLHQRRTGRPLCVIKTAISIDGRVACKDATSKWITGPLARARAHKMRAESQAVLCGIGTALADNPTLNVRLALASLPPGERAAFAPAMHAASPSPVTVAGAGAHFGRGMPLVRVVLDARGRLFEGRLLDTSIAPTIVYTSRDCSAQALKTWAAHGVEAVVVDTACASGYAGACRGVDTRVGGDAAAPVLLDLMQVLRDLAKRGVLQVLVEGGAQVHSSFVQQGLGDQLAVFVGPKLLGGTAVPWLPDELASTMAHARTYSLVRVETFAAAARQQQGDGTDSSEHKQGKEVSTGGDILCVYRKAD</sequence>
<dbReference type="Pfam" id="PF00383">
    <property type="entry name" value="dCMP_cyt_deam_1"/>
    <property type="match status" value="1"/>
</dbReference>
<dbReference type="Pfam" id="PF01872">
    <property type="entry name" value="RibD_C"/>
    <property type="match status" value="1"/>
</dbReference>
<feature type="domain" description="CMP/dCMP-type deaminase" evidence="20">
    <location>
        <begin position="578"/>
        <end position="764"/>
    </location>
</feature>
<dbReference type="STRING" id="946362.F2TVP0"/>
<dbReference type="GO" id="GO:0008703">
    <property type="term" value="F:5-amino-6-(5-phosphoribosylamino)uracil reductase activity"/>
    <property type="evidence" value="ECO:0007669"/>
    <property type="project" value="InterPro"/>
</dbReference>
<feature type="region of interest" description="Disordered" evidence="19">
    <location>
        <begin position="441"/>
        <end position="499"/>
    </location>
</feature>
<dbReference type="PROSITE" id="PS51747">
    <property type="entry name" value="CYT_DCMP_DEAMINASES_2"/>
    <property type="match status" value="1"/>
</dbReference>
<comment type="cofactor">
    <cofactor evidence="3">
        <name>Zn(2+)</name>
        <dbReference type="ChEBI" id="CHEBI:29105"/>
    </cofactor>
</comment>
<dbReference type="NCBIfam" id="NF001591">
    <property type="entry name" value="PRK00393.1"/>
    <property type="match status" value="1"/>
</dbReference>
<feature type="compositionally biased region" description="Low complexity" evidence="19">
    <location>
        <begin position="448"/>
        <end position="464"/>
    </location>
</feature>
<evidence type="ECO:0000256" key="11">
    <source>
        <dbReference type="ARBA" id="ARBA00022801"/>
    </source>
</evidence>
<dbReference type="InterPro" id="IPR016193">
    <property type="entry name" value="Cytidine_deaminase-like"/>
</dbReference>
<keyword evidence="16" id="KW-0456">Lyase</keyword>
<dbReference type="PANTHER" id="PTHR21327:SF18">
    <property type="entry name" value="3,4-DIHYDROXY-2-BUTANONE 4-PHOSPHATE SYNTHASE"/>
    <property type="match status" value="1"/>
</dbReference>
<feature type="region of interest" description="Disordered" evidence="19">
    <location>
        <begin position="527"/>
        <end position="551"/>
    </location>
</feature>
<evidence type="ECO:0000256" key="6">
    <source>
        <dbReference type="ARBA" id="ARBA00004910"/>
    </source>
</evidence>
<evidence type="ECO:0000256" key="2">
    <source>
        <dbReference type="ARBA" id="ARBA00001946"/>
    </source>
</evidence>
<keyword evidence="11" id="KW-0378">Hydrolase</keyword>
<dbReference type="GO" id="GO:0005829">
    <property type="term" value="C:cytosol"/>
    <property type="evidence" value="ECO:0007669"/>
    <property type="project" value="TreeGrafter"/>
</dbReference>
<dbReference type="CDD" id="cd00641">
    <property type="entry name" value="GTP_cyclohydro2"/>
    <property type="match status" value="1"/>
</dbReference>
<dbReference type="KEGG" id="sre:PTSG_00156"/>
<dbReference type="Pfam" id="PF00926">
    <property type="entry name" value="DHBP_synthase"/>
    <property type="match status" value="1"/>
</dbReference>
<evidence type="ECO:0000256" key="13">
    <source>
        <dbReference type="ARBA" id="ARBA00022842"/>
    </source>
</evidence>
<keyword evidence="10" id="KW-0547">Nucleotide-binding</keyword>
<feature type="compositionally biased region" description="Low complexity" evidence="19">
    <location>
        <begin position="529"/>
        <end position="551"/>
    </location>
</feature>
<dbReference type="NCBIfam" id="TIGR00326">
    <property type="entry name" value="eubact_ribD"/>
    <property type="match status" value="1"/>
</dbReference>
<dbReference type="InterPro" id="IPR004794">
    <property type="entry name" value="Eubact_RibD"/>
</dbReference>
<comment type="cofactor">
    <cofactor evidence="1">
        <name>Mn(2+)</name>
        <dbReference type="ChEBI" id="CHEBI:29035"/>
    </cofactor>
</comment>
<evidence type="ECO:0000313" key="21">
    <source>
        <dbReference type="EMBL" id="EGD72136.1"/>
    </source>
</evidence>
<dbReference type="GO" id="GO:0003935">
    <property type="term" value="F:GTP cyclohydrolase II activity"/>
    <property type="evidence" value="ECO:0007669"/>
    <property type="project" value="UniProtKB-EC"/>
</dbReference>
<comment type="cofactor">
    <cofactor evidence="2">
        <name>Mg(2+)</name>
        <dbReference type="ChEBI" id="CHEBI:18420"/>
    </cofactor>
</comment>
<organism evidence="22">
    <name type="scientific">Salpingoeca rosetta (strain ATCC 50818 / BSB-021)</name>
    <dbReference type="NCBI Taxonomy" id="946362"/>
    <lineage>
        <taxon>Eukaryota</taxon>
        <taxon>Choanoflagellata</taxon>
        <taxon>Craspedida</taxon>
        <taxon>Salpingoecidae</taxon>
        <taxon>Salpingoeca</taxon>
    </lineage>
</organism>
<evidence type="ECO:0000256" key="15">
    <source>
        <dbReference type="ARBA" id="ARBA00023211"/>
    </source>
</evidence>
<comment type="pathway">
    <text evidence="5">Cofactor biosynthesis; riboflavin biosynthesis; 2-hydroxy-3-oxobutyl phosphate from D-ribulose 5-phosphate: step 1/1.</text>
</comment>
<dbReference type="InterPro" id="IPR017945">
    <property type="entry name" value="DHBP_synth_RibB-like_a/b_dom"/>
</dbReference>
<dbReference type="InterPro" id="IPR002734">
    <property type="entry name" value="RibDG_C"/>
</dbReference>
<evidence type="ECO:0000256" key="18">
    <source>
        <dbReference type="ARBA" id="ARBA00049295"/>
    </source>
</evidence>
<comment type="catalytic activity">
    <reaction evidence="18">
        <text>GTP + 4 H2O = 2,5-diamino-6-hydroxy-4-(5-phosphoribosylamino)-pyrimidine + formate + 2 phosphate + 3 H(+)</text>
        <dbReference type="Rhea" id="RHEA:23704"/>
        <dbReference type="ChEBI" id="CHEBI:15377"/>
        <dbReference type="ChEBI" id="CHEBI:15378"/>
        <dbReference type="ChEBI" id="CHEBI:15740"/>
        <dbReference type="ChEBI" id="CHEBI:37565"/>
        <dbReference type="ChEBI" id="CHEBI:43474"/>
        <dbReference type="ChEBI" id="CHEBI:58614"/>
        <dbReference type="EC" id="3.5.4.25"/>
    </reaction>
</comment>
<dbReference type="CDD" id="cd01284">
    <property type="entry name" value="Riboflavin_deaminase-reductase"/>
    <property type="match status" value="1"/>
</dbReference>
<dbReference type="InParanoid" id="F2TVP0"/>
<evidence type="ECO:0000256" key="3">
    <source>
        <dbReference type="ARBA" id="ARBA00001947"/>
    </source>
</evidence>
<dbReference type="FunFam" id="3.90.870.10:FF:000001">
    <property type="entry name" value="Riboflavin biosynthesis protein RibBA"/>
    <property type="match status" value="1"/>
</dbReference>
<evidence type="ECO:0000256" key="7">
    <source>
        <dbReference type="ARBA" id="ARBA00005520"/>
    </source>
</evidence>
<dbReference type="InterPro" id="IPR000926">
    <property type="entry name" value="RibA"/>
</dbReference>
<evidence type="ECO:0000256" key="9">
    <source>
        <dbReference type="ARBA" id="ARBA00022723"/>
    </source>
</evidence>
<comment type="pathway">
    <text evidence="6">Cofactor biosynthesis; riboflavin biosynthesis; 5-amino-6-(D-ribitylamino)uracil from GTP: step 3/4.</text>
</comment>
<evidence type="ECO:0000256" key="14">
    <source>
        <dbReference type="ARBA" id="ARBA00023134"/>
    </source>
</evidence>
<keyword evidence="17" id="KW-0511">Multifunctional enzyme</keyword>
<dbReference type="GO" id="GO:0046872">
    <property type="term" value="F:metal ion binding"/>
    <property type="evidence" value="ECO:0007669"/>
    <property type="project" value="UniProtKB-KW"/>
</dbReference>
<evidence type="ECO:0000256" key="17">
    <source>
        <dbReference type="ARBA" id="ARBA00023268"/>
    </source>
</evidence>
<dbReference type="GO" id="GO:0008686">
    <property type="term" value="F:3,4-dihydroxy-2-butanone-4-phosphate synthase activity"/>
    <property type="evidence" value="ECO:0007669"/>
    <property type="project" value="InterPro"/>
</dbReference>
<accession>F2TVP0</accession>